<feature type="domain" description="Alpha/beta-hydrolase N-terminal" evidence="4">
    <location>
        <begin position="200"/>
        <end position="230"/>
    </location>
</feature>
<dbReference type="EMBL" id="CP041765">
    <property type="protein sequence ID" value="QDQ97750.1"/>
    <property type="molecule type" value="Genomic_DNA"/>
</dbReference>
<dbReference type="Pfam" id="PF15420">
    <property type="entry name" value="Abhydrolase_9_N"/>
    <property type="match status" value="2"/>
</dbReference>
<keyword evidence="2" id="KW-0812">Transmembrane</keyword>
<feature type="transmembrane region" description="Helical" evidence="2">
    <location>
        <begin position="171"/>
        <end position="190"/>
    </location>
</feature>
<dbReference type="AlphaFoldDB" id="A0A516X3W0"/>
<keyword evidence="6" id="KW-1185">Reference proteome</keyword>
<reference evidence="5 6" key="2">
    <citation type="submission" date="2019-07" db="EMBL/GenBank/DDBJ databases">
        <authorList>
            <person name="Huang Y."/>
        </authorList>
    </citation>
    <scope>NUCLEOTIDE SEQUENCE [LARGE SCALE GENOMIC DNA]</scope>
    <source>
        <strain evidence="5 6">HY188</strain>
    </source>
</reference>
<dbReference type="InterPro" id="IPR027788">
    <property type="entry name" value="Alpha/beta-hydrolase_N_dom"/>
</dbReference>
<evidence type="ECO:0000259" key="4">
    <source>
        <dbReference type="Pfam" id="PF15420"/>
    </source>
</evidence>
<evidence type="ECO:0000259" key="3">
    <source>
        <dbReference type="Pfam" id="PF10081"/>
    </source>
</evidence>
<feature type="domain" description="Alpha/beta-hydrolase catalytic" evidence="3">
    <location>
        <begin position="392"/>
        <end position="461"/>
    </location>
</feature>
<gene>
    <name evidence="5" type="ORF">FO059_11000</name>
</gene>
<feature type="region of interest" description="Disordered" evidence="1">
    <location>
        <begin position="441"/>
        <end position="475"/>
    </location>
</feature>
<protein>
    <recommendedName>
        <fullName evidence="7">Alpha/beta-hydrolase family protein</fullName>
    </recommendedName>
</protein>
<evidence type="ECO:0000256" key="2">
    <source>
        <dbReference type="SAM" id="Phobius"/>
    </source>
</evidence>
<evidence type="ECO:0000313" key="6">
    <source>
        <dbReference type="Proteomes" id="UP000317344"/>
    </source>
</evidence>
<dbReference type="Pfam" id="PF10081">
    <property type="entry name" value="Abhydrolase_9"/>
    <property type="match status" value="2"/>
</dbReference>
<evidence type="ECO:0008006" key="7">
    <source>
        <dbReference type="Google" id="ProtNLM"/>
    </source>
</evidence>
<dbReference type="RefSeq" id="WP_143908752.1">
    <property type="nucleotide sequence ID" value="NZ_CP041765.1"/>
</dbReference>
<proteinExistence type="predicted"/>
<feature type="transmembrane region" description="Helical" evidence="2">
    <location>
        <begin position="142"/>
        <end position="164"/>
    </location>
</feature>
<organism evidence="5 6">
    <name type="scientific">Tomitella fengzijianii</name>
    <dbReference type="NCBI Taxonomy" id="2597660"/>
    <lineage>
        <taxon>Bacteria</taxon>
        <taxon>Bacillati</taxon>
        <taxon>Actinomycetota</taxon>
        <taxon>Actinomycetes</taxon>
        <taxon>Mycobacteriales</taxon>
        <taxon>Tomitella</taxon>
    </lineage>
</organism>
<dbReference type="InterPro" id="IPR027787">
    <property type="entry name" value="Alpha/beta-hydrolase_catalytic"/>
</dbReference>
<feature type="domain" description="Alpha/beta-hydrolase N-terminal" evidence="4">
    <location>
        <begin position="55"/>
        <end position="175"/>
    </location>
</feature>
<keyword evidence="2" id="KW-0472">Membrane</keyword>
<feature type="transmembrane region" description="Helical" evidence="2">
    <location>
        <begin position="103"/>
        <end position="122"/>
    </location>
</feature>
<feature type="transmembrane region" description="Helical" evidence="2">
    <location>
        <begin position="67"/>
        <end position="91"/>
    </location>
</feature>
<evidence type="ECO:0000256" key="1">
    <source>
        <dbReference type="SAM" id="MobiDB-lite"/>
    </source>
</evidence>
<keyword evidence="2" id="KW-1133">Transmembrane helix</keyword>
<dbReference type="OrthoDB" id="4397445at2"/>
<dbReference type="Proteomes" id="UP000317344">
    <property type="component" value="Chromosome"/>
</dbReference>
<sequence>MTAMPALPVLAPGGVARGPLPRLAGTRAAAVARALVPRTRTLVGGSAGAAAGVYPGIMPRSMLVEGLAAGVFAVLGVGFAVLVTWLWARMVRRPGGSPGRSRAGIATAVGCAGAVTAAVAWSAQWARVSALPVSGGHPSGGYWLGVSAIAAAVCVTVLGAVRLIRARPRAVAALAVVLVAFGSVSGAAALDGRPAADPAAATTMSTRSGGPGSLIDWDTLGDHGRRFVADTSHPGAVRAYAGLGSAADVSARAALAADDMVRAGGLGRSAVVVMVPTGSGWIDGTAAAGFEELFGGDVAEVGMQYSSAPSWVSYLFAPDDAAAAAGALISAVADRIDGLPAAARPDLYVYGESMGAAAGSRALAEVPRAREMLCGALWVGPPARFTDPVPARSSVVVNDSDPVPNWDPETAVRPAGGATGAAAPPWIPVVSFLQSSVDVITSRSGPPGTGHVYGDGQVRGLPACPGPSRTDPSVA</sequence>
<evidence type="ECO:0000313" key="5">
    <source>
        <dbReference type="EMBL" id="QDQ97750.1"/>
    </source>
</evidence>
<feature type="domain" description="Alpha/beta-hydrolase catalytic" evidence="3">
    <location>
        <begin position="237"/>
        <end position="384"/>
    </location>
</feature>
<name>A0A516X3W0_9ACTN</name>
<reference evidence="5 6" key="1">
    <citation type="submission" date="2019-07" db="EMBL/GenBank/DDBJ databases">
        <title>Tomitella cavernea sp. nov., an actinomycete isolated from soil.</title>
        <authorList>
            <person name="Cheng J."/>
        </authorList>
    </citation>
    <scope>NUCLEOTIDE SEQUENCE [LARGE SCALE GENOMIC DNA]</scope>
    <source>
        <strain evidence="5 6">HY188</strain>
    </source>
</reference>
<dbReference type="KEGG" id="toy:FO059_11000"/>
<accession>A0A516X3W0</accession>